<sequence>MQKRYYRMPELATKFSFDKYDFQYLCENTNVPLNIFSYANYFILAERIPKSLKKIIRGVVSYNGVVELSLRDKSILLKGKSVVVHTATLNSIKGIQLLESCSRELLKQLLNERFEIDYVSRIADLDLSKCDAILINETNRDMIHEPNTPLPNGVTIEFDDLVLKNELVEWCKLQLGINTGKADSREHLMKEQIKLIQKEHPELGGSKLYRLILDNFRMDNDATDPLSILIEMNRDEIIWGKAGQQEYRMSKKRFLNIFAEVKK</sequence>
<dbReference type="RefSeq" id="WP_163084089.1">
    <property type="nucleotide sequence ID" value="NZ_JAAAWN010000004.1"/>
</dbReference>
<comment type="caution">
    <text evidence="1">The sequence shown here is derived from an EMBL/GenBank/DDBJ whole genome shotgun (WGS) entry which is preliminary data.</text>
</comment>
<proteinExistence type="predicted"/>
<protein>
    <submittedName>
        <fullName evidence="1">Uncharacterized protein</fullName>
    </submittedName>
</protein>
<dbReference type="EMBL" id="JAAAWN010000004">
    <property type="protein sequence ID" value="NDV90500.1"/>
    <property type="molecule type" value="Genomic_DNA"/>
</dbReference>
<keyword evidence="2" id="KW-1185">Reference proteome</keyword>
<dbReference type="AlphaFoldDB" id="A0A7X5LJH3"/>
<organism evidence="1 2">
    <name type="scientific">Alteromonas profundi</name>
    <dbReference type="NCBI Taxonomy" id="2696062"/>
    <lineage>
        <taxon>Bacteria</taxon>
        <taxon>Pseudomonadati</taxon>
        <taxon>Pseudomonadota</taxon>
        <taxon>Gammaproteobacteria</taxon>
        <taxon>Alteromonadales</taxon>
        <taxon>Alteromonadaceae</taxon>
        <taxon>Alteromonas/Salinimonas group</taxon>
        <taxon>Alteromonas</taxon>
    </lineage>
</organism>
<evidence type="ECO:0000313" key="2">
    <source>
        <dbReference type="Proteomes" id="UP000470213"/>
    </source>
</evidence>
<reference evidence="1 2" key="1">
    <citation type="submission" date="2020-01" db="EMBL/GenBank/DDBJ databases">
        <authorList>
            <person name="Chen J."/>
            <person name="Zhu S."/>
            <person name="Yang J."/>
        </authorList>
    </citation>
    <scope>NUCLEOTIDE SEQUENCE [LARGE SCALE GENOMIC DNA]</scope>
    <source>
        <strain evidence="1 2">345S023</strain>
    </source>
</reference>
<dbReference type="Proteomes" id="UP000470213">
    <property type="component" value="Unassembled WGS sequence"/>
</dbReference>
<name>A0A7X5LJH3_9ALTE</name>
<accession>A0A7X5LJH3</accession>
<gene>
    <name evidence="1" type="ORF">GTH32_04715</name>
</gene>
<evidence type="ECO:0000313" key="1">
    <source>
        <dbReference type="EMBL" id="NDV90500.1"/>
    </source>
</evidence>